<evidence type="ECO:0000256" key="2">
    <source>
        <dbReference type="ARBA" id="ARBA00010139"/>
    </source>
</evidence>
<comment type="caution">
    <text evidence="8">The sequence shown here is derived from an EMBL/GenBank/DDBJ whole genome shotgun (WGS) entry which is preliminary data.</text>
</comment>
<dbReference type="Gene3D" id="3.50.50.60">
    <property type="entry name" value="FAD/NAD(P)-binding domain"/>
    <property type="match status" value="2"/>
</dbReference>
<keyword evidence="6" id="KW-0560">Oxidoreductase</keyword>
<dbReference type="GO" id="GO:0004499">
    <property type="term" value="F:N,N-dimethylaniline monooxygenase activity"/>
    <property type="evidence" value="ECO:0007669"/>
    <property type="project" value="InterPro"/>
</dbReference>
<dbReference type="PANTHER" id="PTHR43098:SF3">
    <property type="entry name" value="L-ORNITHINE N(5)-MONOOXYGENASE-RELATED"/>
    <property type="match status" value="1"/>
</dbReference>
<gene>
    <name evidence="8" type="ORF">LTR84_008694</name>
</gene>
<dbReference type="EMBL" id="JAVRRD010000033">
    <property type="protein sequence ID" value="KAK5045908.1"/>
    <property type="molecule type" value="Genomic_DNA"/>
</dbReference>
<proteinExistence type="inferred from homology"/>
<dbReference type="Proteomes" id="UP001358417">
    <property type="component" value="Unassembled WGS sequence"/>
</dbReference>
<keyword evidence="7" id="KW-0503">Monooxygenase</keyword>
<dbReference type="InterPro" id="IPR020946">
    <property type="entry name" value="Flavin_mOase-like"/>
</dbReference>
<keyword evidence="9" id="KW-1185">Reference proteome</keyword>
<accession>A0AAV9MWG6</accession>
<evidence type="ECO:0000256" key="6">
    <source>
        <dbReference type="ARBA" id="ARBA00023002"/>
    </source>
</evidence>
<dbReference type="RefSeq" id="XP_064701513.1">
    <property type="nucleotide sequence ID" value="XM_064852239.1"/>
</dbReference>
<evidence type="ECO:0000256" key="3">
    <source>
        <dbReference type="ARBA" id="ARBA00022630"/>
    </source>
</evidence>
<evidence type="ECO:0000256" key="7">
    <source>
        <dbReference type="ARBA" id="ARBA00023033"/>
    </source>
</evidence>
<reference evidence="8 9" key="1">
    <citation type="submission" date="2023-08" db="EMBL/GenBank/DDBJ databases">
        <title>Black Yeasts Isolated from many extreme environments.</title>
        <authorList>
            <person name="Coleine C."/>
            <person name="Stajich J.E."/>
            <person name="Selbmann L."/>
        </authorList>
    </citation>
    <scope>NUCLEOTIDE SEQUENCE [LARGE SCALE GENOMIC DNA]</scope>
    <source>
        <strain evidence="8 9">CCFEE 5792</strain>
    </source>
</reference>
<dbReference type="SUPFAM" id="SSF51905">
    <property type="entry name" value="FAD/NAD(P)-binding domain"/>
    <property type="match status" value="2"/>
</dbReference>
<dbReference type="Pfam" id="PF00743">
    <property type="entry name" value="FMO-like"/>
    <property type="match status" value="1"/>
</dbReference>
<evidence type="ECO:0008006" key="10">
    <source>
        <dbReference type="Google" id="ProtNLM"/>
    </source>
</evidence>
<sequence>MDTTIQVDALVVGAGLSGISMLYRLRKLGLKAKVLEAGANLGGVWHWNRYPGARVDSEWPYYQLSIPEFYENFDFTERFPSAEELRRYMQHIDKTLDLKRDIVFNQEVIDLRWNETENQWLTTTKEGITARSKYIVLCTGPLHRRHVPAFPGLEAYKGDLHHTAFWPDDINVTGKRVALIGAGATGIQVAQALAKQAKELTVFMRRPSYCLPMGQRKLSLEDQQQTKARFETLFQTSRKSYAGFPGAMHSQGVFDVSAEERERLYEELWGKGGFAFVVSNFNNWAFDKTANRSLYDFWAKKTRQRMNNARKRDILVPVEPPFWFGTKRCPLEQDYYESMDRNNVSIVDLKDTPIKTFNEKGLLLDNNEQQDCDIVIMATGFDSFTGSLTSIGLKNRDGVDLEQVWRDGIKTYLGVSMPGFPNAFAVYTPQAPAALANGPTLIETQSDFVASAIEKLEAEGAKHIEATNEAADSWDRMIEAMNAPTLFPLTNSWWNTSNVPGKKTQNVTHLGGIKMYEDQIKDTLQGWKGFLVTLRDGHQSNDVNGVDV</sequence>
<keyword evidence="4" id="KW-0274">FAD</keyword>
<evidence type="ECO:0000256" key="1">
    <source>
        <dbReference type="ARBA" id="ARBA00001974"/>
    </source>
</evidence>
<protein>
    <recommendedName>
        <fullName evidence="10">FAD/NAD(P)-binding domain-containing protein</fullName>
    </recommendedName>
</protein>
<dbReference type="GeneID" id="89976857"/>
<comment type="cofactor">
    <cofactor evidence="1">
        <name>FAD</name>
        <dbReference type="ChEBI" id="CHEBI:57692"/>
    </cofactor>
</comment>
<comment type="similarity">
    <text evidence="2">Belongs to the FAD-binding monooxygenase family.</text>
</comment>
<dbReference type="GO" id="GO:0050660">
    <property type="term" value="F:flavin adenine dinucleotide binding"/>
    <property type="evidence" value="ECO:0007669"/>
    <property type="project" value="InterPro"/>
</dbReference>
<dbReference type="InterPro" id="IPR050775">
    <property type="entry name" value="FAD-binding_Monooxygenases"/>
</dbReference>
<evidence type="ECO:0000256" key="4">
    <source>
        <dbReference type="ARBA" id="ARBA00022827"/>
    </source>
</evidence>
<dbReference type="AlphaFoldDB" id="A0AAV9MWG6"/>
<evidence type="ECO:0000313" key="8">
    <source>
        <dbReference type="EMBL" id="KAK5045908.1"/>
    </source>
</evidence>
<dbReference type="PANTHER" id="PTHR43098">
    <property type="entry name" value="L-ORNITHINE N(5)-MONOOXYGENASE-RELATED"/>
    <property type="match status" value="1"/>
</dbReference>
<dbReference type="GO" id="GO:0050661">
    <property type="term" value="F:NADP binding"/>
    <property type="evidence" value="ECO:0007669"/>
    <property type="project" value="InterPro"/>
</dbReference>
<dbReference type="InterPro" id="IPR036188">
    <property type="entry name" value="FAD/NAD-bd_sf"/>
</dbReference>
<evidence type="ECO:0000256" key="5">
    <source>
        <dbReference type="ARBA" id="ARBA00022857"/>
    </source>
</evidence>
<name>A0AAV9MWG6_9EURO</name>
<keyword evidence="3" id="KW-0285">Flavoprotein</keyword>
<organism evidence="8 9">
    <name type="scientific">Exophiala bonariae</name>
    <dbReference type="NCBI Taxonomy" id="1690606"/>
    <lineage>
        <taxon>Eukaryota</taxon>
        <taxon>Fungi</taxon>
        <taxon>Dikarya</taxon>
        <taxon>Ascomycota</taxon>
        <taxon>Pezizomycotina</taxon>
        <taxon>Eurotiomycetes</taxon>
        <taxon>Chaetothyriomycetidae</taxon>
        <taxon>Chaetothyriales</taxon>
        <taxon>Herpotrichiellaceae</taxon>
        <taxon>Exophiala</taxon>
    </lineage>
</organism>
<dbReference type="PRINTS" id="PR00411">
    <property type="entry name" value="PNDRDTASEI"/>
</dbReference>
<evidence type="ECO:0000313" key="9">
    <source>
        <dbReference type="Proteomes" id="UP001358417"/>
    </source>
</evidence>
<keyword evidence="5" id="KW-0521">NADP</keyword>